<reference evidence="2" key="1">
    <citation type="submission" date="2021-02" db="EMBL/GenBank/DDBJ databases">
        <authorList>
            <person name="Bekaert M."/>
        </authorList>
    </citation>
    <scope>NUCLEOTIDE SEQUENCE</scope>
    <source>
        <strain evidence="2">IoA-00</strain>
    </source>
</reference>
<feature type="compositionally biased region" description="Basic and acidic residues" evidence="1">
    <location>
        <begin position="69"/>
        <end position="82"/>
    </location>
</feature>
<feature type="region of interest" description="Disordered" evidence="1">
    <location>
        <begin position="1"/>
        <end position="21"/>
    </location>
</feature>
<gene>
    <name evidence="2" type="ORF">LSAA_7596</name>
</gene>
<keyword evidence="3" id="KW-1185">Reference proteome</keyword>
<organism evidence="2 3">
    <name type="scientific">Lepeophtheirus salmonis</name>
    <name type="common">Salmon louse</name>
    <name type="synonym">Caligus salmonis</name>
    <dbReference type="NCBI Taxonomy" id="72036"/>
    <lineage>
        <taxon>Eukaryota</taxon>
        <taxon>Metazoa</taxon>
        <taxon>Ecdysozoa</taxon>
        <taxon>Arthropoda</taxon>
        <taxon>Crustacea</taxon>
        <taxon>Multicrustacea</taxon>
        <taxon>Hexanauplia</taxon>
        <taxon>Copepoda</taxon>
        <taxon>Siphonostomatoida</taxon>
        <taxon>Caligidae</taxon>
        <taxon>Lepeophtheirus</taxon>
    </lineage>
</organism>
<sequence>MKRTRAACPTRVESTDATKGKGLRDGYKWLTKSIISDIRELGQRVEKDKDFEREKDAIRLENIRKRIKERKEREAKEEKNIIRTESPPMGFVPISDLAKKLTNGNSSSNGGTKVHQTPPSSSKKRRKSLKQIFNNKTAPLPSLHNGSTVIASRF</sequence>
<evidence type="ECO:0000313" key="3">
    <source>
        <dbReference type="Proteomes" id="UP000675881"/>
    </source>
</evidence>
<evidence type="ECO:0000313" key="2">
    <source>
        <dbReference type="EMBL" id="CAF2886603.1"/>
    </source>
</evidence>
<feature type="region of interest" description="Disordered" evidence="1">
    <location>
        <begin position="69"/>
        <end position="154"/>
    </location>
</feature>
<accession>A0A7R8CPK5</accession>
<feature type="compositionally biased region" description="Polar residues" evidence="1">
    <location>
        <begin position="144"/>
        <end position="154"/>
    </location>
</feature>
<dbReference type="OrthoDB" id="14717at2759"/>
<evidence type="ECO:0000256" key="1">
    <source>
        <dbReference type="SAM" id="MobiDB-lite"/>
    </source>
</evidence>
<dbReference type="EMBL" id="HG994582">
    <property type="protein sequence ID" value="CAF2886603.1"/>
    <property type="molecule type" value="Genomic_DNA"/>
</dbReference>
<proteinExistence type="predicted"/>
<name>A0A7R8CPK5_LEPSM</name>
<dbReference type="AlphaFoldDB" id="A0A7R8CPK5"/>
<dbReference type="Proteomes" id="UP000675881">
    <property type="component" value="Chromosome 3"/>
</dbReference>
<feature type="compositionally biased region" description="Polar residues" evidence="1">
    <location>
        <begin position="102"/>
        <end position="119"/>
    </location>
</feature>
<protein>
    <submittedName>
        <fullName evidence="2">(salmon louse) hypothetical protein</fullName>
    </submittedName>
</protein>